<evidence type="ECO:0000313" key="3">
    <source>
        <dbReference type="EMBL" id="MCG9966336.1"/>
    </source>
</evidence>
<dbReference type="Proteomes" id="UP000829384">
    <property type="component" value="Unassembled WGS sequence"/>
</dbReference>
<accession>A0ABS9R164</accession>
<keyword evidence="4" id="KW-1185">Reference proteome</keyword>
<reference evidence="3 4" key="1">
    <citation type="submission" date="2020-08" db="EMBL/GenBank/DDBJ databases">
        <title>Whole genome sequence of Shewanella sp strain PS-2.</title>
        <authorList>
            <person name="Das S.K."/>
        </authorList>
    </citation>
    <scope>NUCLEOTIDE SEQUENCE [LARGE SCALE GENOMIC DNA]</scope>
    <source>
        <strain evidence="3 4">PS-2</strain>
    </source>
</reference>
<organism evidence="3 4">
    <name type="scientific">Shewanella cutis</name>
    <dbReference type="NCBI Taxonomy" id="2766780"/>
    <lineage>
        <taxon>Bacteria</taxon>
        <taxon>Pseudomonadati</taxon>
        <taxon>Pseudomonadota</taxon>
        <taxon>Gammaproteobacteria</taxon>
        <taxon>Alteromonadales</taxon>
        <taxon>Shewanellaceae</taxon>
        <taxon>Shewanella</taxon>
    </lineage>
</organism>
<dbReference type="EMBL" id="JACSDI010000031">
    <property type="protein sequence ID" value="MCG9966336.1"/>
    <property type="molecule type" value="Genomic_DNA"/>
</dbReference>
<evidence type="ECO:0000259" key="2">
    <source>
        <dbReference type="Pfam" id="PF13476"/>
    </source>
</evidence>
<dbReference type="InterPro" id="IPR038729">
    <property type="entry name" value="Rad50/SbcC_AAA"/>
</dbReference>
<feature type="domain" description="Rad50/SbcC-type AAA" evidence="2">
    <location>
        <begin position="5"/>
        <end position="274"/>
    </location>
</feature>
<proteinExistence type="predicted"/>
<name>A0ABS9R164_9GAMM</name>
<feature type="coiled-coil region" evidence="1">
    <location>
        <begin position="386"/>
        <end position="463"/>
    </location>
</feature>
<dbReference type="Pfam" id="PF13476">
    <property type="entry name" value="AAA_23"/>
    <property type="match status" value="1"/>
</dbReference>
<protein>
    <submittedName>
        <fullName evidence="3">AAA family ATPase</fullName>
    </submittedName>
</protein>
<sequence length="676" mass="76560">MILNSVTVENFRSFYGEQTINFADDSKRNTTIIYALNGVGKTNLLNAVLWCLHGEFSPSFTNHNDILNWEAARRGRKSYHVSLHLEDSGQQYAIKRTGGENENFKVFMIEEDGNSRELKGSPSMFVNSIIPRDMAGYFINDGEGSDLKVSQNGMISIRRSIRDILGFNVAEKTLRDLSTIKKEVRDELKRFDKDHELSRIEEKIQSFDDSISKAKADFESNKSALELYEDQLDTVEKRLGNSSSAVVDQLIKQRDSAQKNRSARANQLQSLEAQKVSLIREYSWVAFAHKLSDEALDFIDEAELKGTIPAPFNLQLVKDILEREECVCGACIKPGTMAFEKINELTKEAADPDLLHRLQKARSRLTAVKTLSPQAYDRIEKNFKDERAVRDEIQALDAELEDISNQILQLDDAEIRKLEKDRGLLKIKIRETQRSVVRLEENIKSLTKERSTLQDEASRIEGLSPRAKVLKHKLNVIEGVETQIAKELEEAESSIHGILKEKIDSFLDKYLRQDYKVLITSDLNLCLQDRNGKAVPPSGGQGAILSFIYISSLIAIARERRDLDSTILTPGAIAPLIFDAPFSKLDPKYSPNIARELPKLVDQLIILMYQDEGKNVTSTFLEEGKLGKEYYFCEQIAGERGDREIHELNFGDQSVVVTEYGSAIDKVVVKEVVRND</sequence>
<dbReference type="PANTHER" id="PTHR32114">
    <property type="entry name" value="ABC TRANSPORTER ABCH.3"/>
    <property type="match status" value="1"/>
</dbReference>
<gene>
    <name evidence="3" type="ORF">H9J30_20915</name>
</gene>
<comment type="caution">
    <text evidence="3">The sequence shown here is derived from an EMBL/GenBank/DDBJ whole genome shotgun (WGS) entry which is preliminary data.</text>
</comment>
<dbReference type="Gene3D" id="3.40.50.300">
    <property type="entry name" value="P-loop containing nucleotide triphosphate hydrolases"/>
    <property type="match status" value="2"/>
</dbReference>
<dbReference type="PANTHER" id="PTHR32114:SF2">
    <property type="entry name" value="ABC TRANSPORTER ABCH.3"/>
    <property type="match status" value="1"/>
</dbReference>
<dbReference type="SUPFAM" id="SSF52540">
    <property type="entry name" value="P-loop containing nucleoside triphosphate hydrolases"/>
    <property type="match status" value="1"/>
</dbReference>
<keyword evidence="1" id="KW-0175">Coiled coil</keyword>
<dbReference type="InterPro" id="IPR027417">
    <property type="entry name" value="P-loop_NTPase"/>
</dbReference>
<feature type="coiled-coil region" evidence="1">
    <location>
        <begin position="174"/>
        <end position="274"/>
    </location>
</feature>
<dbReference type="RefSeq" id="WP_240132754.1">
    <property type="nucleotide sequence ID" value="NZ_JACSDI010000031.1"/>
</dbReference>
<evidence type="ECO:0000313" key="4">
    <source>
        <dbReference type="Proteomes" id="UP000829384"/>
    </source>
</evidence>
<evidence type="ECO:0000256" key="1">
    <source>
        <dbReference type="SAM" id="Coils"/>
    </source>
</evidence>